<feature type="region of interest" description="Disordered" evidence="1">
    <location>
        <begin position="237"/>
        <end position="313"/>
    </location>
</feature>
<name>A0A1Q3DJT7_CEPFO</name>
<evidence type="ECO:0000313" key="4">
    <source>
        <dbReference type="Proteomes" id="UP000187406"/>
    </source>
</evidence>
<keyword evidence="4" id="KW-1185">Reference proteome</keyword>
<reference evidence="4" key="1">
    <citation type="submission" date="2016-04" db="EMBL/GenBank/DDBJ databases">
        <title>Cephalotus genome sequencing.</title>
        <authorList>
            <person name="Fukushima K."/>
            <person name="Hasebe M."/>
            <person name="Fang X."/>
        </authorList>
    </citation>
    <scope>NUCLEOTIDE SEQUENCE [LARGE SCALE GENOMIC DNA]</scope>
    <source>
        <strain evidence="4">cv. St1</strain>
    </source>
</reference>
<gene>
    <name evidence="3" type="ORF">CFOL_v3_36158</name>
</gene>
<feature type="domain" description="DUF4283" evidence="2">
    <location>
        <begin position="2"/>
        <end position="82"/>
    </location>
</feature>
<evidence type="ECO:0000256" key="1">
    <source>
        <dbReference type="SAM" id="MobiDB-lite"/>
    </source>
</evidence>
<evidence type="ECO:0000259" key="2">
    <source>
        <dbReference type="Pfam" id="PF14111"/>
    </source>
</evidence>
<sequence length="313" mass="34953">KEWEFSLVAYLVGKRLPGRSVKDILAKKWGKVGRFSVHIVENGVFIVKFEQGHARDWVLDNGPWDVWGYHLVLRKWSLGMSLTLADCKTMPVWVKLVGVPLQFWTKTGLSHIASVLGRPLYMDACTTNRFALSFARVCVEMDAACSFPPNITLELGDGNTMDIGVEYPWRPASCSLCKVFEHSNRNCPRAVGRVWMPKPEVTALRKPQDAEGWITVRRKATKEVQSVDPKEALPSIEVTRTAQVPPQQDPLPKATDRERVAHPNVEDGEDENRLVVHNAVTSRNILVGSSSSRKKKKKKGQGGLGSSGKRSSK</sequence>
<dbReference type="AlphaFoldDB" id="A0A1Q3DJT7"/>
<proteinExistence type="predicted"/>
<dbReference type="PANTHER" id="PTHR31286:SF165">
    <property type="entry name" value="DUF4283 DOMAIN-CONTAINING PROTEIN"/>
    <property type="match status" value="1"/>
</dbReference>
<evidence type="ECO:0000313" key="3">
    <source>
        <dbReference type="EMBL" id="GAV92780.1"/>
    </source>
</evidence>
<dbReference type="EMBL" id="BDDD01011279">
    <property type="protein sequence ID" value="GAV92780.1"/>
    <property type="molecule type" value="Genomic_DNA"/>
</dbReference>
<dbReference type="InParanoid" id="A0A1Q3DJT7"/>
<dbReference type="PANTHER" id="PTHR31286">
    <property type="entry name" value="GLYCINE-RICH CELL WALL STRUCTURAL PROTEIN 1.8-LIKE"/>
    <property type="match status" value="1"/>
</dbReference>
<comment type="caution">
    <text evidence="3">The sequence shown here is derived from an EMBL/GenBank/DDBJ whole genome shotgun (WGS) entry which is preliminary data.</text>
</comment>
<dbReference type="OrthoDB" id="1939300at2759"/>
<feature type="compositionally biased region" description="Basic and acidic residues" evidence="1">
    <location>
        <begin position="254"/>
        <end position="265"/>
    </location>
</feature>
<protein>
    <submittedName>
        <fullName evidence="3">DUF4283 domain-containing protein</fullName>
    </submittedName>
</protein>
<organism evidence="3 4">
    <name type="scientific">Cephalotus follicularis</name>
    <name type="common">Albany pitcher plant</name>
    <dbReference type="NCBI Taxonomy" id="3775"/>
    <lineage>
        <taxon>Eukaryota</taxon>
        <taxon>Viridiplantae</taxon>
        <taxon>Streptophyta</taxon>
        <taxon>Embryophyta</taxon>
        <taxon>Tracheophyta</taxon>
        <taxon>Spermatophyta</taxon>
        <taxon>Magnoliopsida</taxon>
        <taxon>eudicotyledons</taxon>
        <taxon>Gunneridae</taxon>
        <taxon>Pentapetalae</taxon>
        <taxon>rosids</taxon>
        <taxon>fabids</taxon>
        <taxon>Oxalidales</taxon>
        <taxon>Cephalotaceae</taxon>
        <taxon>Cephalotus</taxon>
    </lineage>
</organism>
<dbReference type="Pfam" id="PF14111">
    <property type="entry name" value="DUF4283"/>
    <property type="match status" value="1"/>
</dbReference>
<dbReference type="InterPro" id="IPR040256">
    <property type="entry name" value="At4g02000-like"/>
</dbReference>
<feature type="non-terminal residue" evidence="3">
    <location>
        <position position="1"/>
    </location>
</feature>
<dbReference type="Proteomes" id="UP000187406">
    <property type="component" value="Unassembled WGS sequence"/>
</dbReference>
<accession>A0A1Q3DJT7</accession>
<dbReference type="InterPro" id="IPR025558">
    <property type="entry name" value="DUF4283"/>
</dbReference>